<organism evidence="1 2">
    <name type="scientific">Rhododendron molle</name>
    <name type="common">Chinese azalea</name>
    <name type="synonym">Azalea mollis</name>
    <dbReference type="NCBI Taxonomy" id="49168"/>
    <lineage>
        <taxon>Eukaryota</taxon>
        <taxon>Viridiplantae</taxon>
        <taxon>Streptophyta</taxon>
        <taxon>Embryophyta</taxon>
        <taxon>Tracheophyta</taxon>
        <taxon>Spermatophyta</taxon>
        <taxon>Magnoliopsida</taxon>
        <taxon>eudicotyledons</taxon>
        <taxon>Gunneridae</taxon>
        <taxon>Pentapetalae</taxon>
        <taxon>asterids</taxon>
        <taxon>Ericales</taxon>
        <taxon>Ericaceae</taxon>
        <taxon>Ericoideae</taxon>
        <taxon>Rhodoreae</taxon>
        <taxon>Rhododendron</taxon>
    </lineage>
</organism>
<proteinExistence type="predicted"/>
<comment type="caution">
    <text evidence="1">The sequence shown here is derived from an EMBL/GenBank/DDBJ whole genome shotgun (WGS) entry which is preliminary data.</text>
</comment>
<dbReference type="Proteomes" id="UP001062846">
    <property type="component" value="Chromosome 5"/>
</dbReference>
<dbReference type="EMBL" id="CM046392">
    <property type="protein sequence ID" value="KAI8556123.1"/>
    <property type="molecule type" value="Genomic_DNA"/>
</dbReference>
<accession>A0ACC0NU61</accession>
<name>A0ACC0NU61_RHOML</name>
<gene>
    <name evidence="1" type="ORF">RHMOL_Rhmol05G0227600</name>
</gene>
<evidence type="ECO:0000313" key="2">
    <source>
        <dbReference type="Proteomes" id="UP001062846"/>
    </source>
</evidence>
<protein>
    <submittedName>
        <fullName evidence="1">Uncharacterized protein</fullName>
    </submittedName>
</protein>
<sequence length="2476" mass="270273">MAMDSAVESLAAVAESVSTPSTKARVRIFRDKIPSILDNTEMSAELASVVVGIIFKTLYIYDDRGSRKAVDDVIAKALCEVTFMKSFAATIVQFMEKQLKFQSHVGCYRLLKWSCLLLSKSQFASVSKNAMCRVAAAQASLLHLAMQGSFRERRACKQAFFHLFSESPDISKTYVEELKDMRIPYNDNPELLGLLLEFSSSVPSLFDRWKPTFLDIYVKAVLNAREKPAKSLSEALLPLFTHLAHEDFRSIVVPSSVKMLKRNPEVVLESVGILLKSVKFDLSKYATEILSVVLPQARHADERRRLEALAIVGCLSEKSSNPDAVEAMFSAVKSVIGGSEGRLTFPYQRVGMINAVQELSSVPDGKYLSSLSQSICSFLLSCYKDDGNEEVKLASLSAMASWGARCPDAIQPDVVSFIGSGLKEKETLRRGHLRCLRVMCKNADAVVRISSLLVPLTQLVKSGFTKAAQRLDGLYALLCVAKIAVIDIKADEILLREKIWSLIAQSEPSLVPVTMASKLLVEDCLACLDLLEVLLVDHPQRVLESFPVRLLLQFIFYLLCHPSWDIRRMAYDSTKKIIAAAPQLSEAIFLEFSCYLSAVGEKVVLLKSSPHMEGKAIAYNYQHITDGSTLAIIPLSQRLQKCLQTNGFDVIGLISADVGNMCKGLLGPTGLMSTNPFNQDAAIYSLSTLMSITPRDTFVEFEKHLHNLPDHSAHDTLSESDIQIFRTPEGMLSSEQGVYVAESIASKNTKQAKGRFRVYDDLEVVDEVSSNHSVKREHASVGKKESGKLAKKADKGKTAKEEAREMQLKDEALTREKVSVIQNNLSLMLRALGEMAIANPIFTHSQLPSLVSFVTPLLRSPIVSDVAYETMVKLSSCTAAPLCNWAIDIATALRLILSEEVTVLWDLVPCISNGEANDRPSLGLFERVVNGLSISCKSGPLPVDSFTVIFPIMERILLSSKKTGLHDDILRILFLHMDPVLPLPRLRMLSVLYHVLGSVPAYQASIAPALNELCLGLQPNEVASALYGVYAKDVHVRMACLNAVKCIPAVASRSLPQNVEVATSIWIALHDPEKSVADVAEDVWDRYGFDFGTDYSGLFKALSHVNYNADTNLDVRGRMINAGITIIDKHGRDNVALLFPIFENYLNKQASDEERYDLVREGVVIFTGALAKHLEKVELMIPNFFKGSLAFPGLFLLALISIILEQDDPKVLTVVEKLLDVLNTPSESVQRAVSTCLSPLMQSKQEDAPALVSRLLNQLMKSDKYGERRGAAFGLAGVVKGFGIPCLKKYGIATALQEGLVDRNSAKSREGALLAFECLCEKLGRLFEPYVIQMLPLLLVSFSDQVVAVREAAECAARAMMSQLSAQGVKLVLPSLLKGLDDKAWRTKQSSVQLLGAMAYCAPQQLSQCLPKVVPKLTEVLTDTHPKVQSAGQTALQQVGSVIKNPEISALVPTLLMGLSDPNDYTKHSLDILLQTTFINSIDAPSLALLVPIVHRGLRERSAETKKKAAQIVGNMCSLVTEPKDMIPYIRLLLPEVKKVLVDPIPEVRSVAARAIGSLIRGMGEENFPDLVPWLLDTLKSDGSNVERSGAAQGLSEVLAALGKVYFEQILPDIIRNCSHQKASVRDGYLTLFKYLPRSLGIQFQNYLQQVLPAILDGLADENESVREAALSAGHVLVEHYATTSLPLLLPAVEDGIFSDSWRIRQSSVELLGDLLFKVAGTSGKALLEGGSDDEGASTEAQGRAIIEVLGREKRNEVLAALYMVRTDVSITVRQAALHVWKTIVVNTPKTLKEIMPVLMNTLITSLASPSSERRQVAGRSLGELVRKLGERVLPLIIPILSQGLNDSNGSRRQGVCIGLSEVMASAGKSQLLSFMDELIPTIRTALCDSMPEVRESAGLAFSTLYKSAGMQAIDEIIPTLLHALEDDQTSDTALDGLKQILSAFNAHALGALAEVAGPGLDFHLSTIVPALLAAMGDDNMEVQTLAKKAAETVVLVIDEEGIEPLISELLKGVGDHQVAWEALSRVVTSVPKELLPSYIKLVRDAVSTSRDKERRKRKGGPVVIPGLCLPKALQPLLPIFLQGLMSGSAELREQAAQGLGELIEVTSEQALKEFVIPITGPLIRIIGDRFPWQVKSAILSTLSVMISKGGMALKPFLPQLQTTFIKCLQDNARTVRSSAALALGKLSALSTRVDPLVGDLLSSLQASDGGVRDAILAALRGVLKHAGKSVSSTFRTRVYTALKDLIYNDEDQIRASASSTLGILSKYMEDSQLSELLDELLNSASSSSWSARHGSVLVISSMLRHTPSMLCASPKFSIVVHFLKESLKDDKFPVRESSTKALGRLLLHQTRSEPSNTIAHLETLISLVTAMQDDSSEVRRRALSALKAVAKANPTAVMNHVAIYGPALSECLKDGNTPVRLAAERCALHSFQLARGTDNVQAAQRYISGLDARRLSKFAEHSDDSEDSEDDLASG</sequence>
<evidence type="ECO:0000313" key="1">
    <source>
        <dbReference type="EMBL" id="KAI8556123.1"/>
    </source>
</evidence>
<reference evidence="1" key="1">
    <citation type="submission" date="2022-02" db="EMBL/GenBank/DDBJ databases">
        <title>Plant Genome Project.</title>
        <authorList>
            <person name="Zhang R.-G."/>
        </authorList>
    </citation>
    <scope>NUCLEOTIDE SEQUENCE</scope>
    <source>
        <strain evidence="1">AT1</strain>
    </source>
</reference>
<keyword evidence="2" id="KW-1185">Reference proteome</keyword>